<dbReference type="Proteomes" id="UP001165561">
    <property type="component" value="Unassembled WGS sequence"/>
</dbReference>
<comment type="caution">
    <text evidence="2">The sequence shown here is derived from an EMBL/GenBank/DDBJ whole genome shotgun (WGS) entry which is preliminary data.</text>
</comment>
<organism evidence="2 3">
    <name type="scientific">Georgenia halotolerans</name>
    <dbReference type="NCBI Taxonomy" id="3028317"/>
    <lineage>
        <taxon>Bacteria</taxon>
        <taxon>Bacillati</taxon>
        <taxon>Actinomycetota</taxon>
        <taxon>Actinomycetes</taxon>
        <taxon>Micrococcales</taxon>
        <taxon>Bogoriellaceae</taxon>
        <taxon>Georgenia</taxon>
    </lineage>
</organism>
<keyword evidence="1" id="KW-0472">Membrane</keyword>
<keyword evidence="1" id="KW-1133">Transmembrane helix</keyword>
<evidence type="ECO:0000256" key="1">
    <source>
        <dbReference type="SAM" id="Phobius"/>
    </source>
</evidence>
<reference evidence="2" key="1">
    <citation type="submission" date="2023-02" db="EMBL/GenBank/DDBJ databases">
        <title>Georgenia sp.10Sc9-8, isolated from a soil sample collected from the Taklamakan desert.</title>
        <authorList>
            <person name="Liu S."/>
        </authorList>
    </citation>
    <scope>NUCLEOTIDE SEQUENCE</scope>
    <source>
        <strain evidence="2">10Sc9-8</strain>
    </source>
</reference>
<sequence length="302" mass="31430">MRRNLRGCGTGVLTFGVVLLVAVAGVVLGLRLFAGNAASGVCVAETADLRATLSADQADNAALLSGVATRRGLPARAVTIAIATALQESKLRNIDYGDRDSVGLFQQRPSQGWGSVAEIMDPVYSTEAFYDALVTVEEYGSLPITDAAQRVQRSAYPQAYAQHEPRARAFASAMTGHSPAALTCHLDPVDEDETPAVTAAVADRLERDLGLSAEVLPGGVLRTDATALPGGSEEARRLAWAVAQWAVATASTTGASVVVVVDGQAWTRGGETSTWSSLDEARLPEAALTATEELAPGSVLVL</sequence>
<proteinExistence type="predicted"/>
<accession>A0ABT5U341</accession>
<feature type="transmembrane region" description="Helical" evidence="1">
    <location>
        <begin position="12"/>
        <end position="34"/>
    </location>
</feature>
<dbReference type="EMBL" id="JARACI010001166">
    <property type="protein sequence ID" value="MDD9207879.1"/>
    <property type="molecule type" value="Genomic_DNA"/>
</dbReference>
<protein>
    <recommendedName>
        <fullName evidence="4">Heavy metal transporter</fullName>
    </recommendedName>
</protein>
<evidence type="ECO:0000313" key="2">
    <source>
        <dbReference type="EMBL" id="MDD9207879.1"/>
    </source>
</evidence>
<keyword evidence="3" id="KW-1185">Reference proteome</keyword>
<keyword evidence="1" id="KW-0812">Transmembrane</keyword>
<evidence type="ECO:0000313" key="3">
    <source>
        <dbReference type="Proteomes" id="UP001165561"/>
    </source>
</evidence>
<gene>
    <name evidence="2" type="ORF">PU560_15595</name>
</gene>
<name>A0ABT5U341_9MICO</name>
<evidence type="ECO:0008006" key="4">
    <source>
        <dbReference type="Google" id="ProtNLM"/>
    </source>
</evidence>